<proteinExistence type="inferred from homology"/>
<reference evidence="14" key="1">
    <citation type="submission" date="2015-03" db="EMBL/GenBank/DDBJ databases">
        <authorList>
            <person name="Nijsse Bart"/>
        </authorList>
    </citation>
    <scope>NUCLEOTIDE SEQUENCE [LARGE SCALE GENOMIC DNA]</scope>
</reference>
<evidence type="ECO:0000313" key="13">
    <source>
        <dbReference type="EMBL" id="CQR71498.1"/>
    </source>
</evidence>
<keyword evidence="14" id="KW-1185">Reference proteome</keyword>
<evidence type="ECO:0000256" key="5">
    <source>
        <dbReference type="ARBA" id="ARBA00022692"/>
    </source>
</evidence>
<feature type="transmembrane region" description="Helical" evidence="12">
    <location>
        <begin position="235"/>
        <end position="256"/>
    </location>
</feature>
<dbReference type="PANTHER" id="PTHR30587:SF0">
    <property type="entry name" value="FLAGELLAR BIOSYNTHETIC PROTEIN FLIP"/>
    <property type="match status" value="1"/>
</dbReference>
<dbReference type="Pfam" id="PF00813">
    <property type="entry name" value="FliP"/>
    <property type="match status" value="1"/>
</dbReference>
<comment type="function">
    <text evidence="12">Plays a role in the flagellum-specific transport system.</text>
</comment>
<comment type="similarity">
    <text evidence="1 12">Belongs to the FliP/MopC/SpaP family.</text>
</comment>
<evidence type="ECO:0000256" key="4">
    <source>
        <dbReference type="ARBA" id="ARBA00022475"/>
    </source>
</evidence>
<dbReference type="EMBL" id="CTRP01000004">
    <property type="protein sequence ID" value="CQR71498.1"/>
    <property type="molecule type" value="Genomic_DNA"/>
</dbReference>
<sequence>MSQWINYVKSWQKQGLTLTIIIVLAFPAVAGAAPLIPIPNINVGVEQANSPQDVALSLQVLLMLTVLSLAPSILIMMTSFTRIIIVLSFLRSALSTQQMPPNQVLVGLSLFLTFYTMSPYFDQVNQNALQPMLAGTMDQQTAMTEAVKPMREFMFKQTRENDLALFVNLSEMPRPNGPEDVPTTVLIPSFIISELKTAFQIGFLIYIPFIVIDMVVASTLMAMGMMMLPPSMISLPFKVLLFILVDGWHLITRSLISSFI</sequence>
<evidence type="ECO:0000256" key="3">
    <source>
        <dbReference type="ARBA" id="ARBA00022448"/>
    </source>
</evidence>
<evidence type="ECO:0000256" key="7">
    <source>
        <dbReference type="ARBA" id="ARBA00022927"/>
    </source>
</evidence>
<keyword evidence="8 12" id="KW-1133">Transmembrane helix</keyword>
<dbReference type="GO" id="GO:0005886">
    <property type="term" value="C:plasma membrane"/>
    <property type="evidence" value="ECO:0007669"/>
    <property type="project" value="UniProtKB-SubCell"/>
</dbReference>
<keyword evidence="4 12" id="KW-1003">Cell membrane</keyword>
<keyword evidence="10" id="KW-0975">Bacterial flagellum</keyword>
<evidence type="ECO:0000313" key="14">
    <source>
        <dbReference type="Proteomes" id="UP000049855"/>
    </source>
</evidence>
<dbReference type="PRINTS" id="PR00951">
    <property type="entry name" value="FLGBIOSNFLIP"/>
</dbReference>
<keyword evidence="3 12" id="KW-0813">Transport</keyword>
<dbReference type="GO" id="GO:0009306">
    <property type="term" value="P:protein secretion"/>
    <property type="evidence" value="ECO:0007669"/>
    <property type="project" value="UniProtKB-UniRule"/>
</dbReference>
<evidence type="ECO:0000256" key="10">
    <source>
        <dbReference type="ARBA" id="ARBA00023143"/>
    </source>
</evidence>
<keyword evidence="11 12" id="KW-1006">Bacterial flagellum protein export</keyword>
<evidence type="ECO:0000256" key="12">
    <source>
        <dbReference type="RuleBase" id="RU362069"/>
    </source>
</evidence>
<keyword evidence="13" id="KW-0282">Flagellum</keyword>
<dbReference type="NCBIfam" id="TIGR01103">
    <property type="entry name" value="fliP"/>
    <property type="match status" value="1"/>
</dbReference>
<comment type="subcellular location">
    <subcellularLocation>
        <location evidence="12">Cell membrane</location>
        <topology evidence="12">Multi-pass membrane protein</topology>
    </subcellularLocation>
    <subcellularLocation>
        <location evidence="12">Bacterial flagellum basal body</location>
    </subcellularLocation>
</comment>
<accession>A0A0U1KVN3</accession>
<dbReference type="InterPro" id="IPR005837">
    <property type="entry name" value="FliP"/>
</dbReference>
<keyword evidence="7 12" id="KW-0653">Protein transport</keyword>
<keyword evidence="13" id="KW-0966">Cell projection</keyword>
<evidence type="ECO:0000256" key="11">
    <source>
        <dbReference type="ARBA" id="ARBA00023225"/>
    </source>
</evidence>
<keyword evidence="13" id="KW-0969">Cilium</keyword>
<dbReference type="PANTHER" id="PTHR30587">
    <property type="entry name" value="FLAGELLAR BIOSYNTHETIC PROTEIN FLIP"/>
    <property type="match status" value="1"/>
</dbReference>
<dbReference type="PROSITE" id="PS01060">
    <property type="entry name" value="FLIP_1"/>
    <property type="match status" value="1"/>
</dbReference>
<evidence type="ECO:0000256" key="8">
    <source>
        <dbReference type="ARBA" id="ARBA00022989"/>
    </source>
</evidence>
<gene>
    <name evidence="12" type="primary">fliP</name>
    <name evidence="13" type="ORF">SpAn4DRAFT_4003</name>
</gene>
<dbReference type="GO" id="GO:0009425">
    <property type="term" value="C:bacterial-type flagellum basal body"/>
    <property type="evidence" value="ECO:0007669"/>
    <property type="project" value="UniProtKB-SubCell"/>
</dbReference>
<dbReference type="InterPro" id="IPR005838">
    <property type="entry name" value="T3SS_IM_P"/>
</dbReference>
<keyword evidence="6 12" id="KW-1005">Bacterial flagellum biogenesis</keyword>
<dbReference type="NCBIfam" id="NF009438">
    <property type="entry name" value="PRK12797.1"/>
    <property type="match status" value="1"/>
</dbReference>
<feature type="transmembrane region" description="Helical" evidence="12">
    <location>
        <begin position="203"/>
        <end position="223"/>
    </location>
</feature>
<name>A0A0U1KVN3_9FIRM</name>
<evidence type="ECO:0000256" key="2">
    <source>
        <dbReference type="ARBA" id="ARBA00021714"/>
    </source>
</evidence>
<organism evidence="13 14">
    <name type="scientific">Sporomusa ovata</name>
    <dbReference type="NCBI Taxonomy" id="2378"/>
    <lineage>
        <taxon>Bacteria</taxon>
        <taxon>Bacillati</taxon>
        <taxon>Bacillota</taxon>
        <taxon>Negativicutes</taxon>
        <taxon>Selenomonadales</taxon>
        <taxon>Sporomusaceae</taxon>
        <taxon>Sporomusa</taxon>
    </lineage>
</organism>
<protein>
    <recommendedName>
        <fullName evidence="2 12">Flagellar biosynthetic protein FliP</fullName>
    </recommendedName>
</protein>
<dbReference type="PRINTS" id="PR01302">
    <property type="entry name" value="TYPE3IMPPROT"/>
</dbReference>
<dbReference type="Proteomes" id="UP000049855">
    <property type="component" value="Unassembled WGS sequence"/>
</dbReference>
<keyword evidence="9 12" id="KW-0472">Membrane</keyword>
<evidence type="ECO:0000256" key="1">
    <source>
        <dbReference type="ARBA" id="ARBA00006257"/>
    </source>
</evidence>
<dbReference type="GO" id="GO:0044781">
    <property type="term" value="P:bacterial-type flagellum organization"/>
    <property type="evidence" value="ECO:0007669"/>
    <property type="project" value="UniProtKB-UniRule"/>
</dbReference>
<evidence type="ECO:0000256" key="9">
    <source>
        <dbReference type="ARBA" id="ARBA00023136"/>
    </source>
</evidence>
<dbReference type="AlphaFoldDB" id="A0A0U1KVN3"/>
<feature type="transmembrane region" description="Helical" evidence="12">
    <location>
        <begin position="60"/>
        <end position="90"/>
    </location>
</feature>
<dbReference type="PROSITE" id="PS01061">
    <property type="entry name" value="FLIP_2"/>
    <property type="match status" value="1"/>
</dbReference>
<comment type="caution">
    <text evidence="12">Lacks conserved residue(s) required for the propagation of feature annotation.</text>
</comment>
<evidence type="ECO:0000256" key="6">
    <source>
        <dbReference type="ARBA" id="ARBA00022795"/>
    </source>
</evidence>
<keyword evidence="5 12" id="KW-0812">Transmembrane</keyword>